<dbReference type="InterPro" id="IPR050751">
    <property type="entry name" value="ECM_structural_protein"/>
</dbReference>
<dbReference type="OrthoDB" id="4062651at2759"/>
<dbReference type="PANTHER" id="PTHR24034:SF46">
    <property type="entry name" value="LATENT-TRANSFORMING GROWTH FACTOR BETA-BINDING PROTEIN 3"/>
    <property type="match status" value="1"/>
</dbReference>
<dbReference type="InterPro" id="IPR017878">
    <property type="entry name" value="TB_dom"/>
</dbReference>
<dbReference type="InterPro" id="IPR001881">
    <property type="entry name" value="EGF-like_Ca-bd_dom"/>
</dbReference>
<comment type="subcellular location">
    <subcellularLocation>
        <location evidence="1">Secreted</location>
        <location evidence="1">Extracellular space</location>
        <location evidence="1">Extracellular matrix</location>
    </subcellularLocation>
</comment>
<dbReference type="FunFam" id="2.10.25.10:FF:000003">
    <property type="entry name" value="fibrillin-1 isoform X1"/>
    <property type="match status" value="1"/>
</dbReference>
<reference evidence="15" key="2">
    <citation type="submission" date="2025-09" db="UniProtKB">
        <authorList>
            <consortium name="Ensembl"/>
        </authorList>
    </citation>
    <scope>IDENTIFICATION</scope>
</reference>
<dbReference type="PANTHER" id="PTHR24034">
    <property type="entry name" value="EGF-LIKE DOMAIN-CONTAINING PROTEIN"/>
    <property type="match status" value="1"/>
</dbReference>
<dbReference type="Pfam" id="PF00683">
    <property type="entry name" value="TB"/>
    <property type="match status" value="4"/>
</dbReference>
<dbReference type="FunFam" id="2.10.25.10:FF:000038">
    <property type="entry name" value="Fibrillin 2"/>
    <property type="match status" value="1"/>
</dbReference>
<evidence type="ECO:0000256" key="11">
    <source>
        <dbReference type="PROSITE-ProRule" id="PRU00076"/>
    </source>
</evidence>
<dbReference type="InterPro" id="IPR000152">
    <property type="entry name" value="EGF-type_Asp/Asn_hydroxyl_site"/>
</dbReference>
<evidence type="ECO:0000256" key="8">
    <source>
        <dbReference type="ARBA" id="ARBA00023180"/>
    </source>
</evidence>
<keyword evidence="16" id="KW-1185">Reference proteome</keyword>
<feature type="disulfide bond" evidence="11">
    <location>
        <begin position="86"/>
        <end position="96"/>
    </location>
</feature>
<feature type="domain" description="EGF-like" evidence="13">
    <location>
        <begin position="708"/>
        <end position="746"/>
    </location>
</feature>
<feature type="domain" description="EGF-like" evidence="13">
    <location>
        <begin position="963"/>
        <end position="1003"/>
    </location>
</feature>
<dbReference type="InterPro" id="IPR049883">
    <property type="entry name" value="NOTCH1_EGF-like"/>
</dbReference>
<dbReference type="CDD" id="cd00054">
    <property type="entry name" value="EGF_CA"/>
    <property type="match status" value="8"/>
</dbReference>
<dbReference type="FunFam" id="2.10.25.10:FF:000077">
    <property type="entry name" value="Latent-transforming growth factor beta-binding protein 3 isoform 1"/>
    <property type="match status" value="1"/>
</dbReference>
<sequence length="1178" mass="128626">MAMTSIHNLHMLPVLLLWVSTFFCHISLSSTRERFKVVFAPVVCKRTCHKGYCHDVCKPGSNMTLIAENGGSADTLTGSGFRVVVCPLPCMNGGQCSSNNHCLCPPDFTGRFCQFPALSAGVRNTGDAAEGEGTEPSSGKHAVYAVQVITGEDEQDGRGAKISQSALTVPLGPGHSSSEVQVLPPLLNVRVHHPPNASIQIHRIEGLGAEGSTGGGQHLLLHPKGSKPAPARPITYKPLGRCFQDTLPKQACGTNPLPGLTKEEDCCGSVGTAWGQHKCHKCPQHSGTQKTAPVRSEVVSDCPQGYKRLNNSHCQDINECSMQGVCQNGDCLNTHGSFRCACKHGYIFISSQMHCAPEKSEAIGHCYLLVGTEGQCQHALTKRMTKQLCCCSVGKAWGPQCEACPADGSASFSEICPAGKGYHILMSHQTLTIQGQSDFTLHLHPEGGDSQIAFPRSPDFAFPPNLFELTPTQKVSDVDSPEGQRDVTAMGLSLPGCSLSCNEWVMAASAVRWLSITQLPAYGTNIGEDSVDLTDLFATTQRISYPEIIMQPTTMAFRQIPPEYHTKSAAEMAPIQVTATDVCKLTRNLCGHGECISTPAGYECSCYNGYQPDPLRKYCIDIDECEGDPCGPGKGMCLNTAGSFNCHCLHGYRLQVTQEKRFCVDINECQRSGVCGDPRSCLNFPGNYKCVCQNGYKLRSTGPPLCEDINECLLPQLCVGGQCVNTLGSYHCVCPPGYKLNLHICQDIDECTLHPGLCSPHGTCENVVGSYKCVCNEGYILSEDSTKCEEAPRRLDLKDCFQNLEDSLFCDSVLAVNVTREQCCCSLGAGWGDHCEIYPCPVHSSAEFLTLCPDGVGFILDLGIMSYGLPTYRDIDECQLFGQEICKEGICVNTHPSYECYCKHGYYYDTRLLQCMDVNECVDESNCINGQCINTRGSFHCRCPPLMQYHVEHKHCVPNAELDVDECQDPRICRNGRCVNTVGSFFCKCTSPWTLDPLGRHCNPPEIQSDRETLDICWRMRGADGICSHVMNGPQVTLADCCCRQGRGWGLRCLACPPRHAQVCSVSHSEANSFWESSALHVKKTRRDGDSSEEVSDECPCVNGRCTRGPHGVLCECQGGFQLDITRTRCIGRRDAGFKMVHRFWVSLVGVRRATSYLSGAQILEFTSASISNSRKQI</sequence>
<evidence type="ECO:0000256" key="3">
    <source>
        <dbReference type="ARBA" id="ARBA00022530"/>
    </source>
</evidence>
<dbReference type="FunFam" id="2.10.25.10:FF:000317">
    <property type="entry name" value="latent-transforming growth factor beta-binding protein 3 isoform X2"/>
    <property type="match status" value="1"/>
</dbReference>
<dbReference type="SUPFAM" id="SSF57196">
    <property type="entry name" value="EGF/Laminin"/>
    <property type="match status" value="2"/>
</dbReference>
<dbReference type="PROSITE" id="PS51364">
    <property type="entry name" value="TB"/>
    <property type="match status" value="4"/>
</dbReference>
<dbReference type="GO" id="GO:0005509">
    <property type="term" value="F:calcium ion binding"/>
    <property type="evidence" value="ECO:0007669"/>
    <property type="project" value="InterPro"/>
</dbReference>
<dbReference type="FunFam" id="3.90.290.10:FF:000002">
    <property type="entry name" value="Latent-transforming growth factor beta-binding protein 3 isoform 1"/>
    <property type="match status" value="1"/>
</dbReference>
<evidence type="ECO:0000256" key="6">
    <source>
        <dbReference type="ARBA" id="ARBA00022737"/>
    </source>
</evidence>
<accession>A0A8C5Q0H8</accession>
<dbReference type="FunFam" id="2.10.25.10:FF:000005">
    <property type="entry name" value="Fibrillin 2"/>
    <property type="match status" value="1"/>
</dbReference>
<gene>
    <name evidence="15" type="primary">LTBP3</name>
</gene>
<dbReference type="Gene3D" id="3.90.290.10">
    <property type="entry name" value="TGF-beta binding (TB) domain"/>
    <property type="match status" value="4"/>
</dbReference>
<feature type="disulfide bond" evidence="11">
    <location>
        <begin position="104"/>
        <end position="113"/>
    </location>
</feature>
<evidence type="ECO:0000256" key="9">
    <source>
        <dbReference type="ARBA" id="ARBA00023183"/>
    </source>
</evidence>
<evidence type="ECO:0000256" key="2">
    <source>
        <dbReference type="ARBA" id="ARBA00022525"/>
    </source>
</evidence>
<evidence type="ECO:0000259" key="14">
    <source>
        <dbReference type="PROSITE" id="PS51364"/>
    </source>
</evidence>
<dbReference type="InterPro" id="IPR009030">
    <property type="entry name" value="Growth_fac_rcpt_cys_sf"/>
</dbReference>
<feature type="signal peptide" evidence="12">
    <location>
        <begin position="1"/>
        <end position="31"/>
    </location>
</feature>
<evidence type="ECO:0000313" key="15">
    <source>
        <dbReference type="Ensembl" id="ENSLLEP00000030939.1"/>
    </source>
</evidence>
<feature type="domain" description="TB" evidence="14">
    <location>
        <begin position="240"/>
        <end position="283"/>
    </location>
</feature>
<feature type="domain" description="TB" evidence="14">
    <location>
        <begin position="364"/>
        <end position="416"/>
    </location>
</feature>
<dbReference type="Proteomes" id="UP000694569">
    <property type="component" value="Unplaced"/>
</dbReference>
<keyword evidence="3" id="KW-0272">Extracellular matrix</keyword>
<dbReference type="GO" id="GO:0045595">
    <property type="term" value="P:regulation of cell differentiation"/>
    <property type="evidence" value="ECO:0007669"/>
    <property type="project" value="UniProtKB-ARBA"/>
</dbReference>
<protein>
    <submittedName>
        <fullName evidence="15">Latent transforming growth factor beta binding protein 3</fullName>
    </submittedName>
</protein>
<keyword evidence="4 11" id="KW-0245">EGF-like domain</keyword>
<feature type="domain" description="TB" evidence="14">
    <location>
        <begin position="798"/>
        <end position="852"/>
    </location>
</feature>
<evidence type="ECO:0000256" key="1">
    <source>
        <dbReference type="ARBA" id="ARBA00004498"/>
    </source>
</evidence>
<dbReference type="InterPro" id="IPR018097">
    <property type="entry name" value="EGF_Ca-bd_CS"/>
</dbReference>
<dbReference type="SUPFAM" id="SSF57581">
    <property type="entry name" value="TB module/8-cys domain"/>
    <property type="match status" value="4"/>
</dbReference>
<dbReference type="SMART" id="SM00179">
    <property type="entry name" value="EGF_CA"/>
    <property type="match status" value="10"/>
</dbReference>
<dbReference type="Gene3D" id="2.10.25.10">
    <property type="entry name" value="Laminin"/>
    <property type="match status" value="10"/>
</dbReference>
<name>A0A8C5Q0H8_9ANUR</name>
<comment type="caution">
    <text evidence="11">Lacks conserved residue(s) required for the propagation of feature annotation.</text>
</comment>
<evidence type="ECO:0000313" key="16">
    <source>
        <dbReference type="Proteomes" id="UP000694569"/>
    </source>
</evidence>
<proteinExistence type="inferred from homology"/>
<dbReference type="PROSITE" id="PS01187">
    <property type="entry name" value="EGF_CA"/>
    <property type="match status" value="3"/>
</dbReference>
<dbReference type="Pfam" id="PF07645">
    <property type="entry name" value="EGF_CA"/>
    <property type="match status" value="8"/>
</dbReference>
<dbReference type="GeneTree" id="ENSGT00940000160285"/>
<evidence type="ECO:0000256" key="4">
    <source>
        <dbReference type="ARBA" id="ARBA00022536"/>
    </source>
</evidence>
<organism evidence="15 16">
    <name type="scientific">Leptobrachium leishanense</name>
    <name type="common">Leishan spiny toad</name>
    <dbReference type="NCBI Taxonomy" id="445787"/>
    <lineage>
        <taxon>Eukaryota</taxon>
        <taxon>Metazoa</taxon>
        <taxon>Chordata</taxon>
        <taxon>Craniata</taxon>
        <taxon>Vertebrata</taxon>
        <taxon>Euteleostomi</taxon>
        <taxon>Amphibia</taxon>
        <taxon>Batrachia</taxon>
        <taxon>Anura</taxon>
        <taxon>Pelobatoidea</taxon>
        <taxon>Megophryidae</taxon>
        <taxon>Leptobrachium</taxon>
    </lineage>
</organism>
<dbReference type="InterPro" id="IPR036773">
    <property type="entry name" value="TB_dom_sf"/>
</dbReference>
<feature type="domain" description="EGF-like" evidence="13">
    <location>
        <begin position="874"/>
        <end position="916"/>
    </location>
</feature>
<feature type="domain" description="EGF-like" evidence="13">
    <location>
        <begin position="82"/>
        <end position="114"/>
    </location>
</feature>
<feature type="domain" description="EGF-like" evidence="13">
    <location>
        <begin position="621"/>
        <end position="658"/>
    </location>
</feature>
<feature type="domain" description="EGF-like" evidence="13">
    <location>
        <begin position="747"/>
        <end position="789"/>
    </location>
</feature>
<keyword evidence="8" id="KW-0325">Glycoprotein</keyword>
<dbReference type="Ensembl" id="ENSLLET00000032126.1">
    <property type="protein sequence ID" value="ENSLLEP00000030939.1"/>
    <property type="gene ID" value="ENSLLEG00000018146.1"/>
</dbReference>
<keyword evidence="7 11" id="KW-1015">Disulfide bond</keyword>
<evidence type="ECO:0000256" key="12">
    <source>
        <dbReference type="SAM" id="SignalP"/>
    </source>
</evidence>
<comment type="similarity">
    <text evidence="10">Belongs to the LTBP family.</text>
</comment>
<keyword evidence="6" id="KW-0677">Repeat</keyword>
<dbReference type="SUPFAM" id="SSF57184">
    <property type="entry name" value="Growth factor receptor domain"/>
    <property type="match status" value="3"/>
</dbReference>
<evidence type="ECO:0000259" key="13">
    <source>
        <dbReference type="PROSITE" id="PS50026"/>
    </source>
</evidence>
<dbReference type="InterPro" id="IPR000742">
    <property type="entry name" value="EGF"/>
</dbReference>
<dbReference type="FunFam" id="2.10.25.10:FF:000115">
    <property type="entry name" value="latent-transforming growth factor beta-binding protein 4 isoform X2"/>
    <property type="match status" value="2"/>
</dbReference>
<dbReference type="PROSITE" id="PS01186">
    <property type="entry name" value="EGF_2"/>
    <property type="match status" value="5"/>
</dbReference>
<feature type="chain" id="PRO_5034413583" evidence="12">
    <location>
        <begin position="32"/>
        <end position="1178"/>
    </location>
</feature>
<reference evidence="15" key="1">
    <citation type="submission" date="2025-08" db="UniProtKB">
        <authorList>
            <consortium name="Ensembl"/>
        </authorList>
    </citation>
    <scope>IDENTIFICATION</scope>
</reference>
<dbReference type="SMART" id="SM00181">
    <property type="entry name" value="EGF"/>
    <property type="match status" value="11"/>
</dbReference>
<feature type="domain" description="EGF-like" evidence="13">
    <location>
        <begin position="665"/>
        <end position="707"/>
    </location>
</feature>
<keyword evidence="9" id="KW-0340">Growth factor binding</keyword>
<feature type="domain" description="EGF-like" evidence="13">
    <location>
        <begin position="316"/>
        <end position="352"/>
    </location>
</feature>
<keyword evidence="2" id="KW-0964">Secreted</keyword>
<dbReference type="PROSITE" id="PS00022">
    <property type="entry name" value="EGF_1"/>
    <property type="match status" value="1"/>
</dbReference>
<keyword evidence="5 12" id="KW-0732">Signal</keyword>
<dbReference type="AlphaFoldDB" id="A0A8C5Q0H8"/>
<feature type="domain" description="TB" evidence="14">
    <location>
        <begin position="1015"/>
        <end position="1059"/>
    </location>
</feature>
<dbReference type="GO" id="GO:0019838">
    <property type="term" value="F:growth factor binding"/>
    <property type="evidence" value="ECO:0007669"/>
    <property type="project" value="UniProtKB-KW"/>
</dbReference>
<evidence type="ECO:0000256" key="7">
    <source>
        <dbReference type="ARBA" id="ARBA00023157"/>
    </source>
</evidence>
<evidence type="ECO:0000256" key="10">
    <source>
        <dbReference type="ARBA" id="ARBA00038081"/>
    </source>
</evidence>
<dbReference type="PROSITE" id="PS50026">
    <property type="entry name" value="EGF_3"/>
    <property type="match status" value="9"/>
</dbReference>
<dbReference type="FunFam" id="2.10.25.10:FF:000019">
    <property type="entry name" value="latent-transforming growth factor beta-binding protein 1 isoform X2"/>
    <property type="match status" value="2"/>
</dbReference>
<dbReference type="PROSITE" id="PS00010">
    <property type="entry name" value="ASX_HYDROXYL"/>
    <property type="match status" value="8"/>
</dbReference>
<evidence type="ECO:0000256" key="5">
    <source>
        <dbReference type="ARBA" id="ARBA00022729"/>
    </source>
</evidence>
<feature type="domain" description="EGF-like" evidence="13">
    <location>
        <begin position="917"/>
        <end position="957"/>
    </location>
</feature>